<evidence type="ECO:0000313" key="3">
    <source>
        <dbReference type="EMBL" id="GAA1733787.1"/>
    </source>
</evidence>
<evidence type="ECO:0000256" key="1">
    <source>
        <dbReference type="SAM" id="Phobius"/>
    </source>
</evidence>
<comment type="caution">
    <text evidence="3">The sequence shown here is derived from an EMBL/GenBank/DDBJ whole genome shotgun (WGS) entry which is preliminary data.</text>
</comment>
<dbReference type="PANTHER" id="PTHR34385">
    <property type="entry name" value="D-ALANYL-D-ALANINE CARBOXYPEPTIDASE"/>
    <property type="match status" value="1"/>
</dbReference>
<feature type="domain" description="D-alanyl-D-alanine carboxypeptidase-like core" evidence="2">
    <location>
        <begin position="375"/>
        <end position="487"/>
    </location>
</feature>
<feature type="transmembrane region" description="Helical" evidence="1">
    <location>
        <begin position="32"/>
        <end position="51"/>
    </location>
</feature>
<evidence type="ECO:0000313" key="4">
    <source>
        <dbReference type="Proteomes" id="UP001501138"/>
    </source>
</evidence>
<sequence length="492" mass="51549">MTRTPRTASALLAVVVVLAGLGGRTVLSPEIGGPLGDALFATLVVLLVALVRPRTTPVVATVVGLAVCAAIELSHLTDVPAQVLERLPAARYALGTTFGASDLAWYALGAVVGGALLAVVTPRPRVVDLSLRHGRVPHAPRRRARFAVPVVLGTALLVATGGVGWFVWTESQDLTAQVAVAQDALDDSAGRVADDAVRTDLAAAIDDADALLGSTPVLGRLPGDAARAREELERDTAGVERSRLAFALAEASVARDALGPVTRRAERVLAATDELAEAGQGAAEADRSAVRDALATADEALDAARSDRLEAEDATGVEGAAASLAAGRDELDTATTNLMTAQDAVVCPEPDQVWFPQAGKLAADRLAPIPWAPEHAVRADVLDDLVALDEAYLAQFGEHLTVNSAYRDLAQQVEVYNPDDPNPLAAPPGCSNHGLGTAVDLSMGPEGFDSPRYAWLKEHAEQHGWTHPDWAEPGGRLPEPWHWQSVGTPVEY</sequence>
<dbReference type="Proteomes" id="UP001501138">
    <property type="component" value="Unassembled WGS sequence"/>
</dbReference>
<feature type="transmembrane region" description="Helical" evidence="1">
    <location>
        <begin position="144"/>
        <end position="168"/>
    </location>
</feature>
<name>A0ABN2JNL5_9MICO</name>
<dbReference type="InterPro" id="IPR021257">
    <property type="entry name" value="DUF2809"/>
</dbReference>
<keyword evidence="1" id="KW-1133">Transmembrane helix</keyword>
<dbReference type="EMBL" id="BAAAPM010000008">
    <property type="protein sequence ID" value="GAA1733787.1"/>
    <property type="molecule type" value="Genomic_DNA"/>
</dbReference>
<evidence type="ECO:0000259" key="2">
    <source>
        <dbReference type="Pfam" id="PF02557"/>
    </source>
</evidence>
<dbReference type="Pfam" id="PF02557">
    <property type="entry name" value="VanY"/>
    <property type="match status" value="1"/>
</dbReference>
<dbReference type="SUPFAM" id="SSF55166">
    <property type="entry name" value="Hedgehog/DD-peptidase"/>
    <property type="match status" value="1"/>
</dbReference>
<dbReference type="Gene3D" id="3.30.1380.10">
    <property type="match status" value="1"/>
</dbReference>
<dbReference type="RefSeq" id="WP_344249514.1">
    <property type="nucleotide sequence ID" value="NZ_BAAAPM010000008.1"/>
</dbReference>
<accession>A0ABN2JNL5</accession>
<dbReference type="InterPro" id="IPR003709">
    <property type="entry name" value="VanY-like_core_dom"/>
</dbReference>
<reference evidence="3 4" key="1">
    <citation type="journal article" date="2019" name="Int. J. Syst. Evol. Microbiol.">
        <title>The Global Catalogue of Microorganisms (GCM) 10K type strain sequencing project: providing services to taxonomists for standard genome sequencing and annotation.</title>
        <authorList>
            <consortium name="The Broad Institute Genomics Platform"/>
            <consortium name="The Broad Institute Genome Sequencing Center for Infectious Disease"/>
            <person name="Wu L."/>
            <person name="Ma J."/>
        </authorList>
    </citation>
    <scope>NUCLEOTIDE SEQUENCE [LARGE SCALE GENOMIC DNA]</scope>
    <source>
        <strain evidence="3 4">JCM 15589</strain>
    </source>
</reference>
<dbReference type="PANTHER" id="PTHR34385:SF1">
    <property type="entry name" value="PEPTIDOGLYCAN L-ALANYL-D-GLUTAMATE ENDOPEPTIDASE CWLK"/>
    <property type="match status" value="1"/>
</dbReference>
<dbReference type="InterPro" id="IPR052179">
    <property type="entry name" value="DD-CPase-like"/>
</dbReference>
<dbReference type="Pfam" id="PF10990">
    <property type="entry name" value="DUF2809"/>
    <property type="match status" value="1"/>
</dbReference>
<protein>
    <recommendedName>
        <fullName evidence="2">D-alanyl-D-alanine carboxypeptidase-like core domain-containing protein</fullName>
    </recommendedName>
</protein>
<keyword evidence="1" id="KW-0812">Transmembrane</keyword>
<dbReference type="InterPro" id="IPR009045">
    <property type="entry name" value="Zn_M74/Hedgehog-like"/>
</dbReference>
<proteinExistence type="predicted"/>
<organism evidence="3 4">
    <name type="scientific">Isoptericola hypogeus</name>
    <dbReference type="NCBI Taxonomy" id="300179"/>
    <lineage>
        <taxon>Bacteria</taxon>
        <taxon>Bacillati</taxon>
        <taxon>Actinomycetota</taxon>
        <taxon>Actinomycetes</taxon>
        <taxon>Micrococcales</taxon>
        <taxon>Promicromonosporaceae</taxon>
        <taxon>Isoptericola</taxon>
    </lineage>
</organism>
<feature type="transmembrane region" description="Helical" evidence="1">
    <location>
        <begin position="103"/>
        <end position="123"/>
    </location>
</feature>
<dbReference type="CDD" id="cd14814">
    <property type="entry name" value="Peptidase_M15"/>
    <property type="match status" value="1"/>
</dbReference>
<keyword evidence="4" id="KW-1185">Reference proteome</keyword>
<feature type="transmembrane region" description="Helical" evidence="1">
    <location>
        <begin position="58"/>
        <end position="77"/>
    </location>
</feature>
<keyword evidence="1" id="KW-0472">Membrane</keyword>
<gene>
    <name evidence="3" type="ORF">GCM10009809_31430</name>
</gene>